<dbReference type="EMBL" id="JAJEWP010000002">
    <property type="protein sequence ID" value="MCC2616757.1"/>
    <property type="molecule type" value="Genomic_DNA"/>
</dbReference>
<feature type="signal peptide" evidence="1">
    <location>
        <begin position="1"/>
        <end position="22"/>
    </location>
</feature>
<dbReference type="PROSITE" id="PS51257">
    <property type="entry name" value="PROKAR_LIPOPROTEIN"/>
    <property type="match status" value="1"/>
</dbReference>
<accession>A0ABS8G853</accession>
<name>A0ABS8G853_9ALTE</name>
<reference evidence="3 4" key="1">
    <citation type="submission" date="2021-10" db="EMBL/GenBank/DDBJ databases">
        <title>Draft genome of Aestuariibacter halophilus JC2043.</title>
        <authorList>
            <person name="Emsley S.A."/>
            <person name="Pfannmuller K.M."/>
            <person name="Ushijima B."/>
            <person name="Saw J.H."/>
            <person name="Videau P."/>
        </authorList>
    </citation>
    <scope>NUCLEOTIDE SEQUENCE [LARGE SCALE GENOMIC DNA]</scope>
    <source>
        <strain evidence="3 4">JC2043</strain>
    </source>
</reference>
<keyword evidence="4" id="KW-1185">Reference proteome</keyword>
<dbReference type="RefSeq" id="WP_229160387.1">
    <property type="nucleotide sequence ID" value="NZ_JAJEWP010000002.1"/>
</dbReference>
<feature type="chain" id="PRO_5046819234" description="FlgO domain-containing protein" evidence="1">
    <location>
        <begin position="23"/>
        <end position="238"/>
    </location>
</feature>
<evidence type="ECO:0000256" key="1">
    <source>
        <dbReference type="SAM" id="SignalP"/>
    </source>
</evidence>
<feature type="domain" description="FlgO" evidence="2">
    <location>
        <begin position="96"/>
        <end position="225"/>
    </location>
</feature>
<keyword evidence="1" id="KW-0732">Signal</keyword>
<evidence type="ECO:0000259" key="2">
    <source>
        <dbReference type="Pfam" id="PF17680"/>
    </source>
</evidence>
<dbReference type="Proteomes" id="UP001520878">
    <property type="component" value="Unassembled WGS sequence"/>
</dbReference>
<proteinExistence type="predicted"/>
<gene>
    <name evidence="3" type="ORF">LJ739_10935</name>
</gene>
<evidence type="ECO:0000313" key="3">
    <source>
        <dbReference type="EMBL" id="MCC2616757.1"/>
    </source>
</evidence>
<protein>
    <recommendedName>
        <fullName evidence="2">FlgO domain-containing protein</fullName>
    </recommendedName>
</protein>
<sequence>MSVGYRSLAVCAGVLLSLGGCATNSVHLPNWFAQEGQSQPAVAPGETAEQDNGLRYTPERRELETQTAGPPVMVYMTPKTVYQPRFTHKPLQDYAEQIAMQLMDSARGLRADSRVGVASFVTLDSSLQHADRLGNQLAEMLMTEVQQFGVPVVDFKMFGGVTVRRDGDFVFTRAPGEVRRRAPMDFVLAGTLVRDEMGVRVNARIMDFTSGASVASTSVFIPRFVVEELAPRAVMVSP</sequence>
<organism evidence="3 4">
    <name type="scientific">Fluctibacter halophilus</name>
    <dbReference type="NCBI Taxonomy" id="226011"/>
    <lineage>
        <taxon>Bacteria</taxon>
        <taxon>Pseudomonadati</taxon>
        <taxon>Pseudomonadota</taxon>
        <taxon>Gammaproteobacteria</taxon>
        <taxon>Alteromonadales</taxon>
        <taxon>Alteromonadaceae</taxon>
        <taxon>Fluctibacter</taxon>
    </lineage>
</organism>
<dbReference type="InterPro" id="IPR041215">
    <property type="entry name" value="FlgO_dom"/>
</dbReference>
<comment type="caution">
    <text evidence="3">The sequence shown here is derived from an EMBL/GenBank/DDBJ whole genome shotgun (WGS) entry which is preliminary data.</text>
</comment>
<dbReference type="Pfam" id="PF17680">
    <property type="entry name" value="FlgO"/>
    <property type="match status" value="1"/>
</dbReference>
<evidence type="ECO:0000313" key="4">
    <source>
        <dbReference type="Proteomes" id="UP001520878"/>
    </source>
</evidence>